<dbReference type="Pfam" id="PF14111">
    <property type="entry name" value="DUF4283"/>
    <property type="match status" value="1"/>
</dbReference>
<accession>A0A803NUR8</accession>
<dbReference type="Gramene" id="evm.model.02.1711">
    <property type="protein sequence ID" value="cds.evm.model.02.1711"/>
    <property type="gene ID" value="evm.TU.02.1711"/>
</dbReference>
<organism evidence="2 3">
    <name type="scientific">Cannabis sativa</name>
    <name type="common">Hemp</name>
    <name type="synonym">Marijuana</name>
    <dbReference type="NCBI Taxonomy" id="3483"/>
    <lineage>
        <taxon>Eukaryota</taxon>
        <taxon>Viridiplantae</taxon>
        <taxon>Streptophyta</taxon>
        <taxon>Embryophyta</taxon>
        <taxon>Tracheophyta</taxon>
        <taxon>Spermatophyta</taxon>
        <taxon>Magnoliopsida</taxon>
        <taxon>eudicotyledons</taxon>
        <taxon>Gunneridae</taxon>
        <taxon>Pentapetalae</taxon>
        <taxon>rosids</taxon>
        <taxon>fabids</taxon>
        <taxon>Rosales</taxon>
        <taxon>Cannabaceae</taxon>
        <taxon>Cannabis</taxon>
    </lineage>
</organism>
<dbReference type="Proteomes" id="UP000596661">
    <property type="component" value="Chromosome 2"/>
</dbReference>
<dbReference type="InterPro" id="IPR040256">
    <property type="entry name" value="At4g02000-like"/>
</dbReference>
<dbReference type="PANTHER" id="PTHR31286:SF153">
    <property type="entry name" value="DUF4283 DOMAIN PROTEIN"/>
    <property type="match status" value="1"/>
</dbReference>
<sequence>MASSSRNNGELSKKWADMCLDEEEDTEAIFDEEDGDETEPDLDDRWCLIGRLLTGKVSDFLVFQNIMADLWKPGKGMYVKILEQNRFLFQFYHEIDIRRVINGSPWTYDRKQLIIERLKPGGNPKNVMLNTLDLWVQIHDLQSGFRTEKAILEAGHSENFSLSSTIHHDEIVKPDGLWMKAPNRQAKFFDKISPWSRSGRCKILKAERVEAIMGSGLAFFWKNADEARLLGYSRNHIDFEITISHDTLASTASMVNQTDHYAHDVDSPQTLFLESHLPWCLIETSTTLLTKRKRGGPCLSFSLITVSNRPLHDRSLHDWSFAISFHMGTRSYTGNNLVDKA</sequence>
<dbReference type="EnsemblPlants" id="evm.model.02.1711">
    <property type="protein sequence ID" value="cds.evm.model.02.1711"/>
    <property type="gene ID" value="evm.TU.02.1711"/>
</dbReference>
<evidence type="ECO:0000313" key="2">
    <source>
        <dbReference type="EnsemblPlants" id="cds.evm.model.02.1711"/>
    </source>
</evidence>
<dbReference type="InterPro" id="IPR025558">
    <property type="entry name" value="DUF4283"/>
</dbReference>
<name>A0A803NUR8_CANSA</name>
<feature type="domain" description="DUF4283" evidence="1">
    <location>
        <begin position="45"/>
        <end position="124"/>
    </location>
</feature>
<reference evidence="2" key="1">
    <citation type="submission" date="2018-11" db="EMBL/GenBank/DDBJ databases">
        <authorList>
            <person name="Grassa J C."/>
        </authorList>
    </citation>
    <scope>NUCLEOTIDE SEQUENCE [LARGE SCALE GENOMIC DNA]</scope>
</reference>
<evidence type="ECO:0000259" key="1">
    <source>
        <dbReference type="Pfam" id="PF14111"/>
    </source>
</evidence>
<evidence type="ECO:0000313" key="3">
    <source>
        <dbReference type="Proteomes" id="UP000596661"/>
    </source>
</evidence>
<dbReference type="PANTHER" id="PTHR31286">
    <property type="entry name" value="GLYCINE-RICH CELL WALL STRUCTURAL PROTEIN 1.8-LIKE"/>
    <property type="match status" value="1"/>
</dbReference>
<proteinExistence type="predicted"/>
<protein>
    <recommendedName>
        <fullName evidence="1">DUF4283 domain-containing protein</fullName>
    </recommendedName>
</protein>
<dbReference type="AlphaFoldDB" id="A0A803NUR8"/>
<keyword evidence="3" id="KW-1185">Reference proteome</keyword>
<reference evidence="2" key="2">
    <citation type="submission" date="2021-03" db="UniProtKB">
        <authorList>
            <consortium name="EnsemblPlants"/>
        </authorList>
    </citation>
    <scope>IDENTIFICATION</scope>
</reference>
<dbReference type="EMBL" id="UZAU01000218">
    <property type="status" value="NOT_ANNOTATED_CDS"/>
    <property type="molecule type" value="Genomic_DNA"/>
</dbReference>